<evidence type="ECO:0000313" key="2">
    <source>
        <dbReference type="EMBL" id="GAA3643923.1"/>
    </source>
</evidence>
<sequence length="96" mass="10614">MPGIARTPNLESGHFSRAGLINQLSSEYGEGFPKKVATFAVDYVHADWNAEAVEAANGYLESGQFSRRVLIEQLESSYGEHFTHKQAVYGVNHSKL</sequence>
<accession>A0ABP7B013</accession>
<evidence type="ECO:0000259" key="1">
    <source>
        <dbReference type="Pfam" id="PF07553"/>
    </source>
</evidence>
<feature type="domain" description="Putative host cell surface-exposed lipoprotein Ltp-like HTH region" evidence="1">
    <location>
        <begin position="11"/>
        <end position="42"/>
    </location>
</feature>
<dbReference type="Pfam" id="PF07553">
    <property type="entry name" value="Lipoprotein_Ltp"/>
    <property type="match status" value="2"/>
</dbReference>
<gene>
    <name evidence="2" type="ORF">GCM10022236_53180</name>
</gene>
<reference evidence="3" key="1">
    <citation type="journal article" date="2019" name="Int. J. Syst. Evol. Microbiol.">
        <title>The Global Catalogue of Microorganisms (GCM) 10K type strain sequencing project: providing services to taxonomists for standard genome sequencing and annotation.</title>
        <authorList>
            <consortium name="The Broad Institute Genomics Platform"/>
            <consortium name="The Broad Institute Genome Sequencing Center for Infectious Disease"/>
            <person name="Wu L."/>
            <person name="Ma J."/>
        </authorList>
    </citation>
    <scope>NUCLEOTIDE SEQUENCE [LARGE SCALE GENOMIC DNA]</scope>
    <source>
        <strain evidence="3">JCM 16929</strain>
    </source>
</reference>
<protein>
    <recommendedName>
        <fullName evidence="1">Putative host cell surface-exposed lipoprotein Ltp-like HTH region domain-containing protein</fullName>
    </recommendedName>
</protein>
<dbReference type="Gene3D" id="1.10.10.10">
    <property type="entry name" value="Winged helix-like DNA-binding domain superfamily/Winged helix DNA-binding domain"/>
    <property type="match status" value="2"/>
</dbReference>
<organism evidence="2 3">
    <name type="scientific">Microlunatus ginsengisoli</name>
    <dbReference type="NCBI Taxonomy" id="363863"/>
    <lineage>
        <taxon>Bacteria</taxon>
        <taxon>Bacillati</taxon>
        <taxon>Actinomycetota</taxon>
        <taxon>Actinomycetes</taxon>
        <taxon>Propionibacteriales</taxon>
        <taxon>Propionibacteriaceae</taxon>
        <taxon>Microlunatus</taxon>
    </lineage>
</organism>
<evidence type="ECO:0000313" key="3">
    <source>
        <dbReference type="Proteomes" id="UP001501490"/>
    </source>
</evidence>
<keyword evidence="3" id="KW-1185">Reference proteome</keyword>
<feature type="domain" description="Putative host cell surface-exposed lipoprotein Ltp-like HTH region" evidence="1">
    <location>
        <begin position="47"/>
        <end position="93"/>
    </location>
</feature>
<name>A0ABP7B013_9ACTN</name>
<dbReference type="InterPro" id="IPR011434">
    <property type="entry name" value="Ltp-like_HTH"/>
</dbReference>
<dbReference type="EMBL" id="BAABAB010000057">
    <property type="protein sequence ID" value="GAA3643923.1"/>
    <property type="molecule type" value="Genomic_DNA"/>
</dbReference>
<proteinExistence type="predicted"/>
<dbReference type="Proteomes" id="UP001501490">
    <property type="component" value="Unassembled WGS sequence"/>
</dbReference>
<dbReference type="InterPro" id="IPR036388">
    <property type="entry name" value="WH-like_DNA-bd_sf"/>
</dbReference>
<dbReference type="RefSeq" id="WP_344810146.1">
    <property type="nucleotide sequence ID" value="NZ_BAABAB010000057.1"/>
</dbReference>
<comment type="caution">
    <text evidence="2">The sequence shown here is derived from an EMBL/GenBank/DDBJ whole genome shotgun (WGS) entry which is preliminary data.</text>
</comment>